<dbReference type="InterPro" id="IPR050524">
    <property type="entry name" value="APC_YAT"/>
</dbReference>
<keyword evidence="2 5" id="KW-0812">Transmembrane</keyword>
<feature type="transmembrane region" description="Helical" evidence="5">
    <location>
        <begin position="75"/>
        <end position="95"/>
    </location>
</feature>
<dbReference type="Gene3D" id="1.20.1740.10">
    <property type="entry name" value="Amino acid/polyamine transporter I"/>
    <property type="match status" value="1"/>
</dbReference>
<name>A0A0D2ITJ6_9EURO</name>
<evidence type="ECO:0000313" key="7">
    <source>
        <dbReference type="EMBL" id="KIX09409.1"/>
    </source>
</evidence>
<dbReference type="GO" id="GO:0016020">
    <property type="term" value="C:membrane"/>
    <property type="evidence" value="ECO:0007669"/>
    <property type="project" value="UniProtKB-SubCell"/>
</dbReference>
<dbReference type="Proteomes" id="UP000053617">
    <property type="component" value="Unassembled WGS sequence"/>
</dbReference>
<sequence>MATQNSLYEKDVRETEVMTGDVVDTGAMTEVVIDNADQLHRRLNNRQIQLIAVGGAVGTALFISIGGALTRGGPLNLLLAYTIYSVNMAFVNSCIAEMTVMHPVSGGFVRMAGKAPQIWAEAILHATVYCGVPSGVEAMKTAERVFNEMKADGEKERELDGQMKTKEQLDGFRIRC</sequence>
<dbReference type="PANTHER" id="PTHR43341">
    <property type="entry name" value="AMINO ACID PERMEASE"/>
    <property type="match status" value="1"/>
</dbReference>
<evidence type="ECO:0000259" key="6">
    <source>
        <dbReference type="Pfam" id="PF00324"/>
    </source>
</evidence>
<dbReference type="InterPro" id="IPR004841">
    <property type="entry name" value="AA-permease/SLC12A_dom"/>
</dbReference>
<dbReference type="PANTHER" id="PTHR43341:SF6">
    <property type="entry name" value="AMINO ACID TRANSPORTER (EUROFUNG)"/>
    <property type="match status" value="1"/>
</dbReference>
<gene>
    <name evidence="7" type="ORF">Z518_00489</name>
</gene>
<keyword evidence="3 5" id="KW-1133">Transmembrane helix</keyword>
<comment type="subcellular location">
    <subcellularLocation>
        <location evidence="1">Membrane</location>
        <topology evidence="1">Multi-pass membrane protein</topology>
    </subcellularLocation>
</comment>
<accession>A0A0D2ITJ6</accession>
<evidence type="ECO:0000313" key="8">
    <source>
        <dbReference type="Proteomes" id="UP000053617"/>
    </source>
</evidence>
<evidence type="ECO:0000256" key="4">
    <source>
        <dbReference type="ARBA" id="ARBA00023136"/>
    </source>
</evidence>
<keyword evidence="4 5" id="KW-0472">Membrane</keyword>
<protein>
    <recommendedName>
        <fullName evidence="6">Amino acid permease/ SLC12A domain-containing protein</fullName>
    </recommendedName>
</protein>
<reference evidence="7 8" key="1">
    <citation type="submission" date="2015-01" db="EMBL/GenBank/DDBJ databases">
        <title>The Genome Sequence of Rhinocladiella mackenzie CBS 650.93.</title>
        <authorList>
            <consortium name="The Broad Institute Genomics Platform"/>
            <person name="Cuomo C."/>
            <person name="de Hoog S."/>
            <person name="Gorbushina A."/>
            <person name="Stielow B."/>
            <person name="Teixiera M."/>
            <person name="Abouelleil A."/>
            <person name="Chapman S.B."/>
            <person name="Priest M."/>
            <person name="Young S.K."/>
            <person name="Wortman J."/>
            <person name="Nusbaum C."/>
            <person name="Birren B."/>
        </authorList>
    </citation>
    <scope>NUCLEOTIDE SEQUENCE [LARGE SCALE GENOMIC DNA]</scope>
    <source>
        <strain evidence="7 8">CBS 650.93</strain>
    </source>
</reference>
<evidence type="ECO:0000256" key="1">
    <source>
        <dbReference type="ARBA" id="ARBA00004141"/>
    </source>
</evidence>
<dbReference type="GO" id="GO:0015171">
    <property type="term" value="F:amino acid transmembrane transporter activity"/>
    <property type="evidence" value="ECO:0007669"/>
    <property type="project" value="TreeGrafter"/>
</dbReference>
<organism evidence="7 8">
    <name type="scientific">Rhinocladiella mackenziei CBS 650.93</name>
    <dbReference type="NCBI Taxonomy" id="1442369"/>
    <lineage>
        <taxon>Eukaryota</taxon>
        <taxon>Fungi</taxon>
        <taxon>Dikarya</taxon>
        <taxon>Ascomycota</taxon>
        <taxon>Pezizomycotina</taxon>
        <taxon>Eurotiomycetes</taxon>
        <taxon>Chaetothyriomycetidae</taxon>
        <taxon>Chaetothyriales</taxon>
        <taxon>Herpotrichiellaceae</taxon>
        <taxon>Rhinocladiella</taxon>
    </lineage>
</organism>
<feature type="transmembrane region" description="Helical" evidence="5">
    <location>
        <begin position="50"/>
        <end position="69"/>
    </location>
</feature>
<dbReference type="RefSeq" id="XP_013276545.1">
    <property type="nucleotide sequence ID" value="XM_013421091.1"/>
</dbReference>
<evidence type="ECO:0000256" key="5">
    <source>
        <dbReference type="SAM" id="Phobius"/>
    </source>
</evidence>
<evidence type="ECO:0000256" key="3">
    <source>
        <dbReference type="ARBA" id="ARBA00022989"/>
    </source>
</evidence>
<proteinExistence type="predicted"/>
<dbReference type="OrthoDB" id="4367663at2759"/>
<dbReference type="EMBL" id="KN847475">
    <property type="protein sequence ID" value="KIX09409.1"/>
    <property type="molecule type" value="Genomic_DNA"/>
</dbReference>
<dbReference type="GeneID" id="25288560"/>
<dbReference type="HOGENOM" id="CLU_1526002_0_0_1"/>
<dbReference type="STRING" id="1442369.A0A0D2ITJ6"/>
<feature type="domain" description="Amino acid permease/ SLC12A" evidence="6">
    <location>
        <begin position="48"/>
        <end position="114"/>
    </location>
</feature>
<dbReference type="AlphaFoldDB" id="A0A0D2ITJ6"/>
<dbReference type="VEuPathDB" id="FungiDB:Z518_00489"/>
<keyword evidence="8" id="KW-1185">Reference proteome</keyword>
<dbReference type="InterPro" id="IPR029032">
    <property type="entry name" value="AhpD-like"/>
</dbReference>
<dbReference type="SUPFAM" id="SSF69118">
    <property type="entry name" value="AhpD-like"/>
    <property type="match status" value="1"/>
</dbReference>
<evidence type="ECO:0000256" key="2">
    <source>
        <dbReference type="ARBA" id="ARBA00022692"/>
    </source>
</evidence>
<dbReference type="Pfam" id="PF00324">
    <property type="entry name" value="AA_permease"/>
    <property type="match status" value="1"/>
</dbReference>